<evidence type="ECO:0000313" key="4">
    <source>
        <dbReference type="Proteomes" id="UP000294200"/>
    </source>
</evidence>
<dbReference type="Gene3D" id="1.50.10.10">
    <property type="match status" value="1"/>
</dbReference>
<dbReference type="InterPro" id="IPR045582">
    <property type="entry name" value="Trehalase-like_N"/>
</dbReference>
<reference evidence="3 4" key="1">
    <citation type="submission" date="2017-02" db="EMBL/GenBank/DDBJ databases">
        <title>Paraburkholderia sophoroidis sp. nov. and Paraburkholderia steynii sp. nov. rhizobial symbionts of the fynbos legume Hypocalyptus sophoroides.</title>
        <authorList>
            <person name="Steenkamp E.T."/>
            <person name="Beukes C.W."/>
            <person name="Van Zyl E."/>
            <person name="Avontuur J."/>
            <person name="Chan W.Y."/>
            <person name="Hassen A."/>
            <person name="Palmer M."/>
            <person name="Mthombeni L."/>
            <person name="Phalane F."/>
            <person name="Sereme K."/>
            <person name="Venter S.N."/>
        </authorList>
    </citation>
    <scope>NUCLEOTIDE SEQUENCE [LARGE SCALE GENOMIC DNA]</scope>
    <source>
        <strain evidence="3 4">HC1.1ba</strain>
    </source>
</reference>
<name>A0A4R0XAD8_9BURK</name>
<dbReference type="InterPro" id="IPR011613">
    <property type="entry name" value="GH15-like"/>
</dbReference>
<organism evidence="3 4">
    <name type="scientific">Paraburkholderia steynii</name>
    <dbReference type="NCBI Taxonomy" id="1245441"/>
    <lineage>
        <taxon>Bacteria</taxon>
        <taxon>Pseudomonadati</taxon>
        <taxon>Pseudomonadota</taxon>
        <taxon>Betaproteobacteria</taxon>
        <taxon>Burkholderiales</taxon>
        <taxon>Burkholderiaceae</taxon>
        <taxon>Paraburkholderia</taxon>
    </lineage>
</organism>
<dbReference type="SUPFAM" id="SSF48208">
    <property type="entry name" value="Six-hairpin glycosidases"/>
    <property type="match status" value="1"/>
</dbReference>
<proteinExistence type="predicted"/>
<dbReference type="InterPro" id="IPR012341">
    <property type="entry name" value="6hp_glycosidase-like_sf"/>
</dbReference>
<sequence>MTRPLEDYALLGDGRTAALVSRDGSIDWLCWPRFDGDACFAALLGGPENGCWTLSPADTVISHSRRYRDDTLIVETDFEVSGGVARVIDFMPVGGEPSSLVRIVVGLSGVVKMHSQLRLRFDYGALVPLAVSTGDTVHARVGQHQVVLRAEVHLMQKADCVQVAFEVVSGSRVRFVMTHGEADAPLPETPDAERALVDTQHYWQDWIARFDNRRTAWPAMARRSLLTLHALTFHSSGAIIAAPTTSLPEARAGQLNWDYRYCWLRDTSFAVVALLNAGFHDEARAWRDWLLRAIAGSAEHIRVMYRVDGSRHLPEWTADWLDGYRYARPVRIGNAAAAQRQIDVLGEVLDSLDIARRAGLPVETK</sequence>
<dbReference type="PANTHER" id="PTHR31616:SF0">
    <property type="entry name" value="GLUCAN 1,4-ALPHA-GLUCOSIDASE"/>
    <property type="match status" value="1"/>
</dbReference>
<feature type="domain" description="GH15-like" evidence="1">
    <location>
        <begin position="223"/>
        <end position="359"/>
    </location>
</feature>
<evidence type="ECO:0000259" key="2">
    <source>
        <dbReference type="Pfam" id="PF19291"/>
    </source>
</evidence>
<feature type="domain" description="Trehalase-like N-terminal" evidence="2">
    <location>
        <begin position="3"/>
        <end position="194"/>
    </location>
</feature>
<dbReference type="EMBL" id="MWML01000133">
    <property type="protein sequence ID" value="TCG05982.1"/>
    <property type="molecule type" value="Genomic_DNA"/>
</dbReference>
<dbReference type="Pfam" id="PF19291">
    <property type="entry name" value="TREH_N"/>
    <property type="match status" value="1"/>
</dbReference>
<evidence type="ECO:0000259" key="1">
    <source>
        <dbReference type="Pfam" id="PF00723"/>
    </source>
</evidence>
<dbReference type="GO" id="GO:0004553">
    <property type="term" value="F:hydrolase activity, hydrolyzing O-glycosyl compounds"/>
    <property type="evidence" value="ECO:0007669"/>
    <property type="project" value="UniProtKB-ARBA"/>
</dbReference>
<accession>A0A4R0XAD8</accession>
<gene>
    <name evidence="3" type="ORF">BZM27_29765</name>
</gene>
<dbReference type="Pfam" id="PF00723">
    <property type="entry name" value="Glyco_hydro_15"/>
    <property type="match status" value="1"/>
</dbReference>
<comment type="caution">
    <text evidence="3">The sequence shown here is derived from an EMBL/GenBank/DDBJ whole genome shotgun (WGS) entry which is preliminary data.</text>
</comment>
<dbReference type="GO" id="GO:0005975">
    <property type="term" value="P:carbohydrate metabolic process"/>
    <property type="evidence" value="ECO:0007669"/>
    <property type="project" value="InterPro"/>
</dbReference>
<dbReference type="InterPro" id="IPR008928">
    <property type="entry name" value="6-hairpin_glycosidase_sf"/>
</dbReference>
<dbReference type="AlphaFoldDB" id="A0A4R0XAD8"/>
<keyword evidence="4" id="KW-1185">Reference proteome</keyword>
<protein>
    <submittedName>
        <fullName evidence="3">Uncharacterized protein</fullName>
    </submittedName>
</protein>
<dbReference type="PANTHER" id="PTHR31616">
    <property type="entry name" value="TREHALASE"/>
    <property type="match status" value="1"/>
</dbReference>
<dbReference type="Proteomes" id="UP000294200">
    <property type="component" value="Unassembled WGS sequence"/>
</dbReference>
<evidence type="ECO:0000313" key="3">
    <source>
        <dbReference type="EMBL" id="TCG05982.1"/>
    </source>
</evidence>